<dbReference type="RefSeq" id="WP_066857227.1">
    <property type="nucleotide sequence ID" value="NZ_JXMS01000027.1"/>
</dbReference>
<organism evidence="1 2">
    <name type="scientific">Halodesulfovibrio spirochaetisodalis</name>
    <dbReference type="NCBI Taxonomy" id="1560234"/>
    <lineage>
        <taxon>Bacteria</taxon>
        <taxon>Pseudomonadati</taxon>
        <taxon>Thermodesulfobacteriota</taxon>
        <taxon>Desulfovibrionia</taxon>
        <taxon>Desulfovibrionales</taxon>
        <taxon>Desulfovibrionaceae</taxon>
        <taxon>Halodesulfovibrio</taxon>
    </lineage>
</organism>
<name>A0A1B7XA77_9BACT</name>
<proteinExistence type="predicted"/>
<gene>
    <name evidence="1" type="ORF">SP90_13375</name>
</gene>
<comment type="caution">
    <text evidence="1">The sequence shown here is derived from an EMBL/GenBank/DDBJ whole genome shotgun (WGS) entry which is preliminary data.</text>
</comment>
<evidence type="ECO:0000313" key="2">
    <source>
        <dbReference type="Proteomes" id="UP000091979"/>
    </source>
</evidence>
<dbReference type="PATRIC" id="fig|1560234.3.peg.1790"/>
<dbReference type="Proteomes" id="UP000091979">
    <property type="component" value="Unassembled WGS sequence"/>
</dbReference>
<evidence type="ECO:0000313" key="1">
    <source>
        <dbReference type="EMBL" id="OBQ46281.1"/>
    </source>
</evidence>
<reference evidence="1 2" key="1">
    <citation type="submission" date="2015-01" db="EMBL/GenBank/DDBJ databases">
        <title>Desulfovibrio sp. JC271 draft genome sequence.</title>
        <authorList>
            <person name="Shivani Y."/>
            <person name="Subhash Y."/>
            <person name="Sasikala C."/>
            <person name="Ramana C.V."/>
        </authorList>
    </citation>
    <scope>NUCLEOTIDE SEQUENCE [LARGE SCALE GENOMIC DNA]</scope>
    <source>
        <strain evidence="1 2">JC271</strain>
    </source>
</reference>
<accession>A0A1B7XA77</accession>
<dbReference type="AlphaFoldDB" id="A0A1B7XA77"/>
<sequence>MKPVKFAKPEQYADHFFATAESLGVKFTQSGNIVTDGGKNISKGKVATIYRRYGDECHVCPSCEFKNDSKGLKHFRMIAEKALG</sequence>
<dbReference type="OrthoDB" id="5458733at2"/>
<dbReference type="EMBL" id="JXMS01000027">
    <property type="protein sequence ID" value="OBQ46281.1"/>
    <property type="molecule type" value="Genomic_DNA"/>
</dbReference>
<protein>
    <submittedName>
        <fullName evidence="1">Uncharacterized protein</fullName>
    </submittedName>
</protein>
<keyword evidence="2" id="KW-1185">Reference proteome</keyword>